<reference evidence="2" key="1">
    <citation type="journal article" date="2019" name="Int. J. Syst. Evol. Microbiol.">
        <title>The Global Catalogue of Microorganisms (GCM) 10K type strain sequencing project: providing services to taxonomists for standard genome sequencing and annotation.</title>
        <authorList>
            <consortium name="The Broad Institute Genomics Platform"/>
            <consortium name="The Broad Institute Genome Sequencing Center for Infectious Disease"/>
            <person name="Wu L."/>
            <person name="Ma J."/>
        </authorList>
    </citation>
    <scope>NUCLEOTIDE SEQUENCE [LARGE SCALE GENOMIC DNA]</scope>
    <source>
        <strain evidence="2">JCM 18063</strain>
    </source>
</reference>
<dbReference type="RefSeq" id="WP_172149230.1">
    <property type="nucleotide sequence ID" value="NZ_BAABID010000008.1"/>
</dbReference>
<name>A0ABP8YDS1_9MICO</name>
<evidence type="ECO:0000313" key="1">
    <source>
        <dbReference type="EMBL" id="GAA4725822.1"/>
    </source>
</evidence>
<sequence length="254" mass="26260">MSESTALPRSVVLALWLQATGASHGLAVRSVTDDDEPHTVVGLPGAAGEGTLADLVAAFSAGPREVCAALPAPGDPCGVPAAAGAQATDAGECVLLATPAGSWAAVPEVTFFGSELEPGHLVTWRLLEVPAWSTLVAGTVGSLADAERELRSSLVVATEALDSLDVARWRDDAADAIERVRSSTTAGWPVPELEGRRARVLQLAWKLLAIVDLAGADDGGAVNLWQADQRSTALREVERTARRALGAATYAAVR</sequence>
<dbReference type="Proteomes" id="UP001500956">
    <property type="component" value="Unassembled WGS sequence"/>
</dbReference>
<accession>A0ABP8YDS1</accession>
<gene>
    <name evidence="1" type="ORF">GCM10023216_15260</name>
</gene>
<evidence type="ECO:0000313" key="2">
    <source>
        <dbReference type="Proteomes" id="UP001500956"/>
    </source>
</evidence>
<dbReference type="EMBL" id="BAABID010000008">
    <property type="protein sequence ID" value="GAA4725822.1"/>
    <property type="molecule type" value="Genomic_DNA"/>
</dbReference>
<organism evidence="1 2">
    <name type="scientific">Isoptericola chiayiensis</name>
    <dbReference type="NCBI Taxonomy" id="579446"/>
    <lineage>
        <taxon>Bacteria</taxon>
        <taxon>Bacillati</taxon>
        <taxon>Actinomycetota</taxon>
        <taxon>Actinomycetes</taxon>
        <taxon>Micrococcales</taxon>
        <taxon>Promicromonosporaceae</taxon>
        <taxon>Isoptericola</taxon>
    </lineage>
</organism>
<protein>
    <submittedName>
        <fullName evidence="1">Uncharacterized protein</fullName>
    </submittedName>
</protein>
<keyword evidence="2" id="KW-1185">Reference proteome</keyword>
<proteinExistence type="predicted"/>
<comment type="caution">
    <text evidence="1">The sequence shown here is derived from an EMBL/GenBank/DDBJ whole genome shotgun (WGS) entry which is preliminary data.</text>
</comment>